<comment type="caution">
    <text evidence="2">The sequence shown here is derived from an EMBL/GenBank/DDBJ whole genome shotgun (WGS) entry which is preliminary data.</text>
</comment>
<name>A0A3L6Q474_PANMI</name>
<accession>A0A3L6Q474</accession>
<feature type="compositionally biased region" description="Basic residues" evidence="1">
    <location>
        <begin position="165"/>
        <end position="176"/>
    </location>
</feature>
<dbReference type="PANTHER" id="PTHR34950:SF7">
    <property type="match status" value="1"/>
</dbReference>
<dbReference type="PANTHER" id="PTHR34950">
    <property type="entry name" value="OS04G0457400 PROTEIN"/>
    <property type="match status" value="1"/>
</dbReference>
<protein>
    <submittedName>
        <fullName evidence="2">Uncharacterized protein</fullName>
    </submittedName>
</protein>
<proteinExistence type="predicted"/>
<reference evidence="3" key="1">
    <citation type="journal article" date="2019" name="Nat. Commun.">
        <title>The genome of broomcorn millet.</title>
        <authorList>
            <person name="Zou C."/>
            <person name="Miki D."/>
            <person name="Li D."/>
            <person name="Tang Q."/>
            <person name="Xiao L."/>
            <person name="Rajput S."/>
            <person name="Deng P."/>
            <person name="Jia W."/>
            <person name="Huang R."/>
            <person name="Zhang M."/>
            <person name="Sun Y."/>
            <person name="Hu J."/>
            <person name="Fu X."/>
            <person name="Schnable P.S."/>
            <person name="Li F."/>
            <person name="Zhang H."/>
            <person name="Feng B."/>
            <person name="Zhu X."/>
            <person name="Liu R."/>
            <person name="Schnable J.C."/>
            <person name="Zhu J.-K."/>
            <person name="Zhang H."/>
        </authorList>
    </citation>
    <scope>NUCLEOTIDE SEQUENCE [LARGE SCALE GENOMIC DNA]</scope>
</reference>
<sequence length="176" mass="18503">MLWWHGISPTSAVQPRKPSWHHNNRSYATVYLPWMPSFSSSSLSRYTHTHSSCHAPLYAQGSTRCSQTGEGEGAKKNYGLCSLGEPGSETESKKMASMISGDFAEAYVRKNACKEEERRAEANAAADGGSAAKGEKKAGGGASGKKTAAEEAGGKGDGGGLLGLIRKKVHPKAASS</sequence>
<dbReference type="EMBL" id="PQIB02000013">
    <property type="protein sequence ID" value="RLM73372.1"/>
    <property type="molecule type" value="Genomic_DNA"/>
</dbReference>
<evidence type="ECO:0000313" key="2">
    <source>
        <dbReference type="EMBL" id="RLM73372.1"/>
    </source>
</evidence>
<dbReference type="AlphaFoldDB" id="A0A3L6Q474"/>
<dbReference type="Proteomes" id="UP000275267">
    <property type="component" value="Unassembled WGS sequence"/>
</dbReference>
<keyword evidence="3" id="KW-1185">Reference proteome</keyword>
<feature type="compositionally biased region" description="Low complexity" evidence="1">
    <location>
        <begin position="122"/>
        <end position="132"/>
    </location>
</feature>
<evidence type="ECO:0000313" key="3">
    <source>
        <dbReference type="Proteomes" id="UP000275267"/>
    </source>
</evidence>
<gene>
    <name evidence="2" type="ORF">C2845_PM15G10420</name>
</gene>
<evidence type="ECO:0000256" key="1">
    <source>
        <dbReference type="SAM" id="MobiDB-lite"/>
    </source>
</evidence>
<organism evidence="2 3">
    <name type="scientific">Panicum miliaceum</name>
    <name type="common">Proso millet</name>
    <name type="synonym">Broomcorn millet</name>
    <dbReference type="NCBI Taxonomy" id="4540"/>
    <lineage>
        <taxon>Eukaryota</taxon>
        <taxon>Viridiplantae</taxon>
        <taxon>Streptophyta</taxon>
        <taxon>Embryophyta</taxon>
        <taxon>Tracheophyta</taxon>
        <taxon>Spermatophyta</taxon>
        <taxon>Magnoliopsida</taxon>
        <taxon>Liliopsida</taxon>
        <taxon>Poales</taxon>
        <taxon>Poaceae</taxon>
        <taxon>PACMAD clade</taxon>
        <taxon>Panicoideae</taxon>
        <taxon>Panicodae</taxon>
        <taxon>Paniceae</taxon>
        <taxon>Panicinae</taxon>
        <taxon>Panicum</taxon>
        <taxon>Panicum sect. Panicum</taxon>
    </lineage>
</organism>
<feature type="region of interest" description="Disordered" evidence="1">
    <location>
        <begin position="117"/>
        <end position="176"/>
    </location>
</feature>